<dbReference type="PANTHER" id="PTHR31299">
    <property type="entry name" value="ESTERASE, PUTATIVE (AFU_ORTHOLOGUE AFUA_1G05850)-RELATED"/>
    <property type="match status" value="1"/>
</dbReference>
<dbReference type="PANTHER" id="PTHR31299:SF0">
    <property type="entry name" value="ESTERASE, PUTATIVE (AFU_ORTHOLOGUE AFUA_1G05850)-RELATED"/>
    <property type="match status" value="1"/>
</dbReference>
<organism evidence="1 2">
    <name type="scientific">Ramlibacter ginsenosidimutans</name>
    <dbReference type="NCBI Taxonomy" id="502333"/>
    <lineage>
        <taxon>Bacteria</taxon>
        <taxon>Pseudomonadati</taxon>
        <taxon>Pseudomonadota</taxon>
        <taxon>Betaproteobacteria</taxon>
        <taxon>Burkholderiales</taxon>
        <taxon>Comamonadaceae</taxon>
        <taxon>Ramlibacter</taxon>
    </lineage>
</organism>
<evidence type="ECO:0000313" key="1">
    <source>
        <dbReference type="EMBL" id="MBK6007697.1"/>
    </source>
</evidence>
<dbReference type="CDD" id="cd14728">
    <property type="entry name" value="Ere-like"/>
    <property type="match status" value="1"/>
</dbReference>
<dbReference type="InterPro" id="IPR007815">
    <property type="entry name" value="Emycin_Estase"/>
</dbReference>
<dbReference type="RefSeq" id="WP_201173700.1">
    <property type="nucleotide sequence ID" value="NZ_JAEPWM010000007.1"/>
</dbReference>
<dbReference type="InterPro" id="IPR052036">
    <property type="entry name" value="Hydrolase/PRTase-associated"/>
</dbReference>
<dbReference type="GO" id="GO:0046677">
    <property type="term" value="P:response to antibiotic"/>
    <property type="evidence" value="ECO:0007669"/>
    <property type="project" value="InterPro"/>
</dbReference>
<sequence>MAPSSPTRDHQLVERLRPHLRALPSAAAEDEELVARLARAKLALLGEATHGTHEFYAERAWLTQRLIRDHGFNAVVVEADWPDAWRVNRYIRGVSDDTSAEAALSGFQRFPTWMWCNTVVRDFVEWLREHNHGRPPSQQVGFYGMDLYSLYSSVRAVLDYLDRADPEAAQRARSRYACFEHYGEDSQAYGYAASFGMKPSCEDEVIQQLRDMNRRAADLMTAASVDRADLFYAQQNARLVRNAEEYYRTMFHGRVSSWNLRDSHMVETLQALEKHLDGLTGRVRIAVWAHNSHLGDASATQMGELGEWNVGQLARDRWSDQAVLVGFTTHNGTVTAASEWDAVAERKRVRPGLPGSFEDLFRQLGVERFWLPLQGNPALAEVLREQRLERAIGVIYQPRSERTSHYFHAHLPTQFDELIHIDHTRALEPLVKEPIWHAGEPAETYPSGL</sequence>
<dbReference type="SUPFAM" id="SSF159501">
    <property type="entry name" value="EreA/ChaN-like"/>
    <property type="match status" value="1"/>
</dbReference>
<gene>
    <name evidence="1" type="ORF">JJB11_16475</name>
</gene>
<dbReference type="Gene3D" id="3.30.1870.10">
    <property type="entry name" value="EreA-like, domain 2"/>
    <property type="match status" value="1"/>
</dbReference>
<protein>
    <submittedName>
        <fullName evidence="1">Erythromycin esterase family protein</fullName>
    </submittedName>
</protein>
<evidence type="ECO:0000313" key="2">
    <source>
        <dbReference type="Proteomes" id="UP000630528"/>
    </source>
</evidence>
<dbReference type="Pfam" id="PF05139">
    <property type="entry name" value="Erythro_esteras"/>
    <property type="match status" value="1"/>
</dbReference>
<dbReference type="Proteomes" id="UP000630528">
    <property type="component" value="Unassembled WGS sequence"/>
</dbReference>
<reference evidence="1" key="2">
    <citation type="submission" date="2021-01" db="EMBL/GenBank/DDBJ databases">
        <authorList>
            <person name="Kang M."/>
        </authorList>
    </citation>
    <scope>NUCLEOTIDE SEQUENCE</scope>
    <source>
        <strain evidence="1">KACC 17527</strain>
    </source>
</reference>
<reference evidence="1" key="1">
    <citation type="journal article" date="2012" name="J. Microbiol. Biotechnol.">
        <title>Ramlibacter ginsenosidimutans sp. nov., with ginsenoside-converting activity.</title>
        <authorList>
            <person name="Wang L."/>
            <person name="An D.S."/>
            <person name="Kim S.G."/>
            <person name="Jin F.X."/>
            <person name="Kim S.C."/>
            <person name="Lee S.T."/>
            <person name="Im W.T."/>
        </authorList>
    </citation>
    <scope>NUCLEOTIDE SEQUENCE</scope>
    <source>
        <strain evidence="1">KACC 17527</strain>
    </source>
</reference>
<comment type="caution">
    <text evidence="1">The sequence shown here is derived from an EMBL/GenBank/DDBJ whole genome shotgun (WGS) entry which is preliminary data.</text>
</comment>
<dbReference type="InterPro" id="IPR014622">
    <property type="entry name" value="UCP036794_erythomycin"/>
</dbReference>
<proteinExistence type="predicted"/>
<dbReference type="Gene3D" id="3.40.1660.10">
    <property type="entry name" value="EreA-like (biosynthetic domain)"/>
    <property type="match status" value="1"/>
</dbReference>
<dbReference type="AlphaFoldDB" id="A0A934WNW4"/>
<keyword evidence="2" id="KW-1185">Reference proteome</keyword>
<dbReference type="EMBL" id="JAEPWM010000007">
    <property type="protein sequence ID" value="MBK6007697.1"/>
    <property type="molecule type" value="Genomic_DNA"/>
</dbReference>
<name>A0A934WNW4_9BURK</name>
<accession>A0A934WNW4</accession>
<dbReference type="PIRSF" id="PIRSF036794">
    <property type="entry name" value="UCP_erythr_ester"/>
    <property type="match status" value="1"/>
</dbReference>
<dbReference type="Gene3D" id="1.20.1440.30">
    <property type="entry name" value="Biosynthetic Protein domain"/>
    <property type="match status" value="1"/>
</dbReference>